<dbReference type="AlphaFoldDB" id="A0A2Z2HQ94"/>
<organism evidence="1 2">
    <name type="scientific">Natrarchaeobaculum aegyptiacum</name>
    <dbReference type="NCBI Taxonomy" id="745377"/>
    <lineage>
        <taxon>Archaea</taxon>
        <taxon>Methanobacteriati</taxon>
        <taxon>Methanobacteriota</taxon>
        <taxon>Stenosarchaea group</taxon>
        <taxon>Halobacteria</taxon>
        <taxon>Halobacteriales</taxon>
        <taxon>Natrialbaceae</taxon>
        <taxon>Natrarchaeobaculum</taxon>
    </lineage>
</organism>
<dbReference type="KEGG" id="naj:B1756_05130"/>
<protein>
    <submittedName>
        <fullName evidence="1">Uncharacterized protein</fullName>
    </submittedName>
</protein>
<keyword evidence="2" id="KW-1185">Reference proteome</keyword>
<proteinExistence type="predicted"/>
<sequence length="66" mass="7721">MARTLVYFLAVSTHRNWLETAERAVSLRDGVHREIVLLVDVPLARVARFECLFWGVSGHYIRWHSL</sequence>
<dbReference type="EMBL" id="CP019893">
    <property type="protein sequence ID" value="ARS89189.1"/>
    <property type="molecule type" value="Genomic_DNA"/>
</dbReference>
<evidence type="ECO:0000313" key="2">
    <source>
        <dbReference type="Proteomes" id="UP000250088"/>
    </source>
</evidence>
<evidence type="ECO:0000313" key="1">
    <source>
        <dbReference type="EMBL" id="ARS89189.1"/>
    </source>
</evidence>
<dbReference type="Proteomes" id="UP000250088">
    <property type="component" value="Chromosome"/>
</dbReference>
<name>A0A2Z2HQ94_9EURY</name>
<reference evidence="2" key="1">
    <citation type="submission" date="2017-02" db="EMBL/GenBank/DDBJ databases">
        <title>Natronthermophilus aegyptiacus gen. nov.,sp. nov., an aerobic, extremely halophilic alkalithermophilic archaeon isolated from the athalassohaline Wadi An Natrun, Egypt.</title>
        <authorList>
            <person name="Zhao B."/>
        </authorList>
    </citation>
    <scope>NUCLEOTIDE SEQUENCE [LARGE SCALE GENOMIC DNA]</scope>
    <source>
        <strain evidence="2">JW/NM-HA 15</strain>
    </source>
</reference>
<gene>
    <name evidence="1" type="ORF">B1756_05130</name>
</gene>
<accession>A0A2Z2HQ94</accession>